<dbReference type="EC" id="2.3.1.35" evidence="3"/>
<organism evidence="10">
    <name type="scientific">hydrothermal vent metagenome</name>
    <dbReference type="NCBI Taxonomy" id="652676"/>
    <lineage>
        <taxon>unclassified sequences</taxon>
        <taxon>metagenomes</taxon>
        <taxon>ecological metagenomes</taxon>
    </lineage>
</organism>
<evidence type="ECO:0000256" key="8">
    <source>
        <dbReference type="ARBA" id="ARBA00023315"/>
    </source>
</evidence>
<dbReference type="GO" id="GO:0004042">
    <property type="term" value="F:L-glutamate N-acetyltransferase activity"/>
    <property type="evidence" value="ECO:0007669"/>
    <property type="project" value="TreeGrafter"/>
</dbReference>
<evidence type="ECO:0000313" key="10">
    <source>
        <dbReference type="EMBL" id="VAW80716.1"/>
    </source>
</evidence>
<dbReference type="PANTHER" id="PTHR23100:SF0">
    <property type="entry name" value="ARGININE BIOSYNTHESIS BIFUNCTIONAL PROTEIN ARGJ, MITOCHONDRIAL"/>
    <property type="match status" value="1"/>
</dbReference>
<sequence>MPVGYTQLPELPSVAGIRLSAQPAHVRYEDRDDLVVIELAEGSRCAAVFTQNAFCAAPVIVAKEHLLKKSPRYFLINSGNANAGTGAPGLKDARRSCEALAQRTGCDPSQVLPFSTGVIGERLPVERIEEVLNASLATLSADNWSAAANAIMTTDTVAKGVSKTLEVGGKRITLTGMAKGSGMIRPDMATMLAYIATDADVEDDALQDCLQQAVDQSFNRITVDGDTSTNDACVLVATGASDAPCMDSRHADYPIFCSAVSEVCTRLAQLIIRDGEGATKFVTVCIEGGRDSSECLQVAYTVAHSPLVKTALFASDPNWGRILATVGRAGLPQLDIDRVELWLDDVCIVRDGGVASDYREADGQRIMDQEEILIRIVLGRGDASETLWTSDLSHDYVSINADYRS</sequence>
<proteinExistence type="inferred from homology"/>
<dbReference type="SUPFAM" id="SSF56266">
    <property type="entry name" value="DmpA/ArgJ-like"/>
    <property type="match status" value="1"/>
</dbReference>
<reference evidence="10" key="1">
    <citation type="submission" date="2018-06" db="EMBL/GenBank/DDBJ databases">
        <authorList>
            <person name="Zhirakovskaya E."/>
        </authorList>
    </citation>
    <scope>NUCLEOTIDE SEQUENCE</scope>
</reference>
<dbReference type="CDD" id="cd02152">
    <property type="entry name" value="OAT"/>
    <property type="match status" value="1"/>
</dbReference>
<evidence type="ECO:0000256" key="6">
    <source>
        <dbReference type="ARBA" id="ARBA00022679"/>
    </source>
</evidence>
<gene>
    <name evidence="10" type="ORF">MNBD_GAMMA15-127</name>
</gene>
<dbReference type="NCBIfam" id="TIGR00120">
    <property type="entry name" value="ArgJ"/>
    <property type="match status" value="1"/>
</dbReference>
<dbReference type="HAMAP" id="MF_01106">
    <property type="entry name" value="ArgJ"/>
    <property type="match status" value="1"/>
</dbReference>
<evidence type="ECO:0000256" key="2">
    <source>
        <dbReference type="ARBA" id="ARBA00011475"/>
    </source>
</evidence>
<comment type="similarity">
    <text evidence="1">Belongs to the ArgJ family.</text>
</comment>
<evidence type="ECO:0000256" key="5">
    <source>
        <dbReference type="ARBA" id="ARBA00022605"/>
    </source>
</evidence>
<name>A0A3B0ZJ32_9ZZZZ</name>
<comment type="catalytic activity">
    <reaction evidence="9">
        <text>N(2)-acetyl-L-ornithine + L-glutamate = N-acetyl-L-glutamate + L-ornithine</text>
        <dbReference type="Rhea" id="RHEA:15349"/>
        <dbReference type="ChEBI" id="CHEBI:29985"/>
        <dbReference type="ChEBI" id="CHEBI:44337"/>
        <dbReference type="ChEBI" id="CHEBI:46911"/>
        <dbReference type="ChEBI" id="CHEBI:57805"/>
        <dbReference type="EC" id="2.3.1.35"/>
    </reaction>
</comment>
<dbReference type="GO" id="GO:0006592">
    <property type="term" value="P:ornithine biosynthetic process"/>
    <property type="evidence" value="ECO:0007669"/>
    <property type="project" value="TreeGrafter"/>
</dbReference>
<keyword evidence="7" id="KW-0068">Autocatalytic cleavage</keyword>
<dbReference type="InterPro" id="IPR016117">
    <property type="entry name" value="ArgJ-like_dom_sf"/>
</dbReference>
<protein>
    <recommendedName>
        <fullName evidence="3">glutamate N-acetyltransferase</fullName>
        <ecNumber evidence="3">2.3.1.35</ecNumber>
    </recommendedName>
</protein>
<evidence type="ECO:0000256" key="7">
    <source>
        <dbReference type="ARBA" id="ARBA00022813"/>
    </source>
</evidence>
<dbReference type="GO" id="GO:0004358">
    <property type="term" value="F:L-glutamate N-acetyltransferase activity, acting on acetyl-L-ornithine as donor"/>
    <property type="evidence" value="ECO:0007669"/>
    <property type="project" value="UniProtKB-EC"/>
</dbReference>
<dbReference type="PANTHER" id="PTHR23100">
    <property type="entry name" value="ARGININE BIOSYNTHESIS BIFUNCTIONAL PROTEIN ARGJ"/>
    <property type="match status" value="1"/>
</dbReference>
<keyword evidence="4" id="KW-0055">Arginine biosynthesis</keyword>
<dbReference type="InterPro" id="IPR042195">
    <property type="entry name" value="ArgJ_beta_C"/>
</dbReference>
<dbReference type="AlphaFoldDB" id="A0A3B0ZJ32"/>
<keyword evidence="8 10" id="KW-0012">Acyltransferase</keyword>
<keyword evidence="5" id="KW-0028">Amino-acid biosynthesis</keyword>
<dbReference type="FunFam" id="3.60.70.12:FF:000001">
    <property type="entry name" value="Arginine biosynthesis bifunctional protein ArgJ, chloroplastic"/>
    <property type="match status" value="1"/>
</dbReference>
<dbReference type="NCBIfam" id="NF003802">
    <property type="entry name" value="PRK05388.1"/>
    <property type="match status" value="1"/>
</dbReference>
<dbReference type="GO" id="GO:0006526">
    <property type="term" value="P:L-arginine biosynthetic process"/>
    <property type="evidence" value="ECO:0007669"/>
    <property type="project" value="UniProtKB-KW"/>
</dbReference>
<evidence type="ECO:0000256" key="3">
    <source>
        <dbReference type="ARBA" id="ARBA00013264"/>
    </source>
</evidence>
<keyword evidence="6 10" id="KW-0808">Transferase</keyword>
<dbReference type="InterPro" id="IPR002813">
    <property type="entry name" value="Arg_biosynth_ArgJ"/>
</dbReference>
<evidence type="ECO:0000256" key="9">
    <source>
        <dbReference type="ARBA" id="ARBA00049439"/>
    </source>
</evidence>
<comment type="subunit">
    <text evidence="2">Heterotetramer of two alpha and two beta chains.</text>
</comment>
<dbReference type="Pfam" id="PF01960">
    <property type="entry name" value="ArgJ"/>
    <property type="match status" value="1"/>
</dbReference>
<dbReference type="Gene3D" id="3.60.70.12">
    <property type="entry name" value="L-amino peptidase D-ALA esterase/amidase"/>
    <property type="match status" value="1"/>
</dbReference>
<evidence type="ECO:0000256" key="1">
    <source>
        <dbReference type="ARBA" id="ARBA00006774"/>
    </source>
</evidence>
<accession>A0A3B0ZJ32</accession>
<dbReference type="EMBL" id="UOFN01000130">
    <property type="protein sequence ID" value="VAW80716.1"/>
    <property type="molecule type" value="Genomic_DNA"/>
</dbReference>
<dbReference type="FunFam" id="3.10.20.340:FF:000001">
    <property type="entry name" value="Arginine biosynthesis bifunctional protein ArgJ, chloroplastic"/>
    <property type="match status" value="1"/>
</dbReference>
<evidence type="ECO:0000256" key="4">
    <source>
        <dbReference type="ARBA" id="ARBA00022571"/>
    </source>
</evidence>
<dbReference type="Gene3D" id="3.10.20.340">
    <property type="entry name" value="ArgJ beta chain, C-terminal domain"/>
    <property type="match status" value="1"/>
</dbReference>